<dbReference type="PROSITE" id="PS50082">
    <property type="entry name" value="WD_REPEATS_2"/>
    <property type="match status" value="1"/>
</dbReference>
<dbReference type="InterPro" id="IPR036322">
    <property type="entry name" value="WD40_repeat_dom_sf"/>
</dbReference>
<gene>
    <name evidence="3" type="primary">LOC115228761</name>
</gene>
<dbReference type="PROSITE" id="PS50294">
    <property type="entry name" value="WD_REPEATS_REGION"/>
    <property type="match status" value="1"/>
</dbReference>
<evidence type="ECO:0000313" key="2">
    <source>
        <dbReference type="Proteomes" id="UP000515154"/>
    </source>
</evidence>
<dbReference type="AlphaFoldDB" id="A0A7E6EIU9"/>
<dbReference type="Pfam" id="PF00400">
    <property type="entry name" value="WD40"/>
    <property type="match status" value="1"/>
</dbReference>
<dbReference type="Gene3D" id="2.130.10.10">
    <property type="entry name" value="YVTN repeat-like/Quinoprotein amine dehydrogenase"/>
    <property type="match status" value="1"/>
</dbReference>
<organism evidence="2 3">
    <name type="scientific">Octopus sinensis</name>
    <name type="common">East Asian common octopus</name>
    <dbReference type="NCBI Taxonomy" id="2607531"/>
    <lineage>
        <taxon>Eukaryota</taxon>
        <taxon>Metazoa</taxon>
        <taxon>Spiralia</taxon>
        <taxon>Lophotrochozoa</taxon>
        <taxon>Mollusca</taxon>
        <taxon>Cephalopoda</taxon>
        <taxon>Coleoidea</taxon>
        <taxon>Octopodiformes</taxon>
        <taxon>Octopoda</taxon>
        <taxon>Incirrata</taxon>
        <taxon>Octopodidae</taxon>
        <taxon>Octopus</taxon>
    </lineage>
</organism>
<dbReference type="InterPro" id="IPR015943">
    <property type="entry name" value="WD40/YVTN_repeat-like_dom_sf"/>
</dbReference>
<dbReference type="SUPFAM" id="SSF50978">
    <property type="entry name" value="WD40 repeat-like"/>
    <property type="match status" value="1"/>
</dbReference>
<dbReference type="SMART" id="SM00320">
    <property type="entry name" value="WD40"/>
    <property type="match status" value="3"/>
</dbReference>
<reference evidence="3" key="1">
    <citation type="submission" date="2025-08" db="UniProtKB">
        <authorList>
            <consortium name="RefSeq"/>
        </authorList>
    </citation>
    <scope>IDENTIFICATION</scope>
</reference>
<evidence type="ECO:0000256" key="1">
    <source>
        <dbReference type="PROSITE-ProRule" id="PRU00221"/>
    </source>
</evidence>
<dbReference type="GO" id="GO:0005929">
    <property type="term" value="C:cilium"/>
    <property type="evidence" value="ECO:0007669"/>
    <property type="project" value="TreeGrafter"/>
</dbReference>
<sequence length="157" mass="17180">MKLETATQIDNLGGEDGTLKIWSNNGMLRSTVLQEGFNNFSSLENPVYSLAWNPTDTKQIVSACSKNLILCSLNANSEQIKWLAHEGSVLSVDWSKDNIIVSGGEDCRYKTWDSCGRLLYSSALEQDVITSVSCSPLGNFFVAGSFNTVRLCQTNGV</sequence>
<dbReference type="KEGG" id="osn:115228761"/>
<name>A0A7E6EIU9_9MOLL</name>
<dbReference type="InterPro" id="IPR001680">
    <property type="entry name" value="WD40_rpt"/>
</dbReference>
<proteinExistence type="predicted"/>
<dbReference type="Proteomes" id="UP000515154">
    <property type="component" value="Unplaced"/>
</dbReference>
<dbReference type="PANTHER" id="PTHR24098">
    <property type="entry name" value="OUTER SEGMENT 5"/>
    <property type="match status" value="1"/>
</dbReference>
<dbReference type="RefSeq" id="XP_036354900.1">
    <property type="nucleotide sequence ID" value="XM_036499007.1"/>
</dbReference>
<feature type="repeat" description="WD" evidence="1">
    <location>
        <begin position="82"/>
        <end position="113"/>
    </location>
</feature>
<dbReference type="PANTHER" id="PTHR24098:SF0">
    <property type="entry name" value="OUTER SEGMENT 5"/>
    <property type="match status" value="1"/>
</dbReference>
<keyword evidence="1" id="KW-0853">WD repeat</keyword>
<dbReference type="GO" id="GO:0030992">
    <property type="term" value="C:intraciliary transport particle B"/>
    <property type="evidence" value="ECO:0007669"/>
    <property type="project" value="TreeGrafter"/>
</dbReference>
<keyword evidence="2" id="KW-1185">Reference proteome</keyword>
<accession>A0A7E6EIU9</accession>
<protein>
    <submittedName>
        <fullName evidence="3">Intraflagellar transport protein 80 homolog</fullName>
    </submittedName>
</protein>
<dbReference type="GO" id="GO:0060271">
    <property type="term" value="P:cilium assembly"/>
    <property type="evidence" value="ECO:0007669"/>
    <property type="project" value="TreeGrafter"/>
</dbReference>
<evidence type="ECO:0000313" key="3">
    <source>
        <dbReference type="RefSeq" id="XP_036354900.1"/>
    </source>
</evidence>